<dbReference type="CDD" id="cd00093">
    <property type="entry name" value="HTH_XRE"/>
    <property type="match status" value="1"/>
</dbReference>
<proteinExistence type="predicted"/>
<feature type="domain" description="HTH cro/C1-type" evidence="2">
    <location>
        <begin position="16"/>
        <end position="70"/>
    </location>
</feature>
<evidence type="ECO:0000313" key="4">
    <source>
        <dbReference type="Proteomes" id="UP000823928"/>
    </source>
</evidence>
<dbReference type="GO" id="GO:0005829">
    <property type="term" value="C:cytosol"/>
    <property type="evidence" value="ECO:0007669"/>
    <property type="project" value="TreeGrafter"/>
</dbReference>
<dbReference type="Gene3D" id="1.10.260.40">
    <property type="entry name" value="lambda repressor-like DNA-binding domains"/>
    <property type="match status" value="1"/>
</dbReference>
<sequence length="74" mass="8934">MQKYEVMYHKIISANIKKLRKSLKLSQEEFAEKLNCSREFISRVENLKEKVSLKMLLKLSELFKVNPTYFFEED</sequence>
<name>A0A9D1F292_9BACT</name>
<dbReference type="PANTHER" id="PTHR46797:SF1">
    <property type="entry name" value="METHYLPHOSPHONATE SYNTHASE"/>
    <property type="match status" value="1"/>
</dbReference>
<organism evidence="3 4">
    <name type="scientific">Candidatus Scatousia excrementigallinarum</name>
    <dbReference type="NCBI Taxonomy" id="2840935"/>
    <lineage>
        <taxon>Bacteria</taxon>
        <taxon>Candidatus Scatousia</taxon>
    </lineage>
</organism>
<dbReference type="PANTHER" id="PTHR46797">
    <property type="entry name" value="HTH-TYPE TRANSCRIPTIONAL REGULATOR"/>
    <property type="match status" value="1"/>
</dbReference>
<dbReference type="SUPFAM" id="SSF47413">
    <property type="entry name" value="lambda repressor-like DNA-binding domains"/>
    <property type="match status" value="1"/>
</dbReference>
<dbReference type="Proteomes" id="UP000823928">
    <property type="component" value="Unassembled WGS sequence"/>
</dbReference>
<dbReference type="GO" id="GO:0003700">
    <property type="term" value="F:DNA-binding transcription factor activity"/>
    <property type="evidence" value="ECO:0007669"/>
    <property type="project" value="TreeGrafter"/>
</dbReference>
<dbReference type="InterPro" id="IPR010982">
    <property type="entry name" value="Lambda_DNA-bd_dom_sf"/>
</dbReference>
<evidence type="ECO:0000313" key="3">
    <source>
        <dbReference type="EMBL" id="HIS37732.1"/>
    </source>
</evidence>
<reference evidence="3" key="2">
    <citation type="journal article" date="2021" name="PeerJ">
        <title>Extensive microbial diversity within the chicken gut microbiome revealed by metagenomics and culture.</title>
        <authorList>
            <person name="Gilroy R."/>
            <person name="Ravi A."/>
            <person name="Getino M."/>
            <person name="Pursley I."/>
            <person name="Horton D.L."/>
            <person name="Alikhan N.F."/>
            <person name="Baker D."/>
            <person name="Gharbi K."/>
            <person name="Hall N."/>
            <person name="Watson M."/>
            <person name="Adriaenssens E.M."/>
            <person name="Foster-Nyarko E."/>
            <person name="Jarju S."/>
            <person name="Secka A."/>
            <person name="Antonio M."/>
            <person name="Oren A."/>
            <person name="Chaudhuri R.R."/>
            <person name="La Ragione R."/>
            <person name="Hildebrand F."/>
            <person name="Pallen M.J."/>
        </authorList>
    </citation>
    <scope>NUCLEOTIDE SEQUENCE</scope>
    <source>
        <strain evidence="3">6276</strain>
    </source>
</reference>
<protein>
    <submittedName>
        <fullName evidence="3">Helix-turn-helix transcriptional regulator</fullName>
    </submittedName>
</protein>
<evidence type="ECO:0000259" key="2">
    <source>
        <dbReference type="PROSITE" id="PS50943"/>
    </source>
</evidence>
<dbReference type="PROSITE" id="PS50943">
    <property type="entry name" value="HTH_CROC1"/>
    <property type="match status" value="1"/>
</dbReference>
<dbReference type="EMBL" id="DVIU01000288">
    <property type="protein sequence ID" value="HIS37732.1"/>
    <property type="molecule type" value="Genomic_DNA"/>
</dbReference>
<dbReference type="SMART" id="SM00530">
    <property type="entry name" value="HTH_XRE"/>
    <property type="match status" value="1"/>
</dbReference>
<dbReference type="GO" id="GO:0003677">
    <property type="term" value="F:DNA binding"/>
    <property type="evidence" value="ECO:0007669"/>
    <property type="project" value="UniProtKB-KW"/>
</dbReference>
<dbReference type="InterPro" id="IPR050807">
    <property type="entry name" value="TransReg_Diox_bact_type"/>
</dbReference>
<dbReference type="AlphaFoldDB" id="A0A9D1F292"/>
<gene>
    <name evidence="3" type="ORF">IAC10_14095</name>
</gene>
<keyword evidence="1" id="KW-0238">DNA-binding</keyword>
<reference evidence="3" key="1">
    <citation type="submission" date="2020-10" db="EMBL/GenBank/DDBJ databases">
        <authorList>
            <person name="Gilroy R."/>
        </authorList>
    </citation>
    <scope>NUCLEOTIDE SEQUENCE</scope>
    <source>
        <strain evidence="3">6276</strain>
    </source>
</reference>
<comment type="caution">
    <text evidence="3">The sequence shown here is derived from an EMBL/GenBank/DDBJ whole genome shotgun (WGS) entry which is preliminary data.</text>
</comment>
<accession>A0A9D1F292</accession>
<dbReference type="Pfam" id="PF01381">
    <property type="entry name" value="HTH_3"/>
    <property type="match status" value="1"/>
</dbReference>
<dbReference type="InterPro" id="IPR001387">
    <property type="entry name" value="Cro/C1-type_HTH"/>
</dbReference>
<evidence type="ECO:0000256" key="1">
    <source>
        <dbReference type="ARBA" id="ARBA00023125"/>
    </source>
</evidence>